<dbReference type="RefSeq" id="WP_221558233.1">
    <property type="nucleotide sequence ID" value="NZ_JAIGNO010000006.1"/>
</dbReference>
<evidence type="ECO:0000256" key="5">
    <source>
        <dbReference type="ARBA" id="ARBA00023124"/>
    </source>
</evidence>
<sequence>MCNHYKNHPEAISTWAEYIGAAHRDDEFSEIKIDVWSRKQGIVARDHSGERILDTMQWGVPLKMKGKRPGSTVTKRITNVRNLKSPFWRSMLAEPSNRCLVPFNEFAEPKPNAGREECWFKVSDAEVSAFAGIWRETEEGPAYAFLTCEPNPLVAPIHPKAMPVILHPEDYNRWLAGDDAGGFAEPFPSQLMDLTKE</sequence>
<keyword evidence="6" id="KW-0238">DNA-binding</keyword>
<evidence type="ECO:0000256" key="1">
    <source>
        <dbReference type="ARBA" id="ARBA00008136"/>
    </source>
</evidence>
<evidence type="ECO:0000256" key="4">
    <source>
        <dbReference type="ARBA" id="ARBA00022801"/>
    </source>
</evidence>
<evidence type="ECO:0000256" key="6">
    <source>
        <dbReference type="ARBA" id="ARBA00023125"/>
    </source>
</evidence>
<evidence type="ECO:0000256" key="7">
    <source>
        <dbReference type="ARBA" id="ARBA00023239"/>
    </source>
</evidence>
<keyword evidence="10" id="KW-1185">Reference proteome</keyword>
<gene>
    <name evidence="9" type="ORF">K3174_10540</name>
</gene>
<keyword evidence="7" id="KW-0456">Lyase</keyword>
<organism evidence="9 10">
    <name type="scientific">Qipengyuania qiaonensis</name>
    <dbReference type="NCBI Taxonomy" id="2867240"/>
    <lineage>
        <taxon>Bacteria</taxon>
        <taxon>Pseudomonadati</taxon>
        <taxon>Pseudomonadota</taxon>
        <taxon>Alphaproteobacteria</taxon>
        <taxon>Sphingomonadales</taxon>
        <taxon>Erythrobacteraceae</taxon>
        <taxon>Qipengyuania</taxon>
    </lineage>
</organism>
<accession>A0ABS7J9I7</accession>
<proteinExistence type="inferred from homology"/>
<keyword evidence="4 8" id="KW-0378">Hydrolase</keyword>
<dbReference type="Gene3D" id="3.90.1680.10">
    <property type="entry name" value="SOS response associated peptidase-like"/>
    <property type="match status" value="1"/>
</dbReference>
<dbReference type="Pfam" id="PF02586">
    <property type="entry name" value="SRAP"/>
    <property type="match status" value="1"/>
</dbReference>
<dbReference type="EC" id="3.4.-.-" evidence="8"/>
<comment type="similarity">
    <text evidence="1 8">Belongs to the SOS response-associated peptidase family.</text>
</comment>
<dbReference type="InterPro" id="IPR036590">
    <property type="entry name" value="SRAP-like"/>
</dbReference>
<reference evidence="9 10" key="1">
    <citation type="submission" date="2021-08" db="EMBL/GenBank/DDBJ databases">
        <title>Comparative Genomics Analysis of the Genus Qipengyuania Reveals Extensive Genetic Diversity and Metabolic Versatility, Including the Description of Fifteen Novel Species.</title>
        <authorList>
            <person name="Liu Y."/>
        </authorList>
    </citation>
    <scope>NUCLEOTIDE SEQUENCE [LARGE SCALE GENOMIC DNA]</scope>
    <source>
        <strain evidence="9 10">6D47A</strain>
    </source>
</reference>
<evidence type="ECO:0000313" key="10">
    <source>
        <dbReference type="Proteomes" id="UP000755104"/>
    </source>
</evidence>
<dbReference type="EMBL" id="JAIGNO010000006">
    <property type="protein sequence ID" value="MBX7482971.1"/>
    <property type="molecule type" value="Genomic_DNA"/>
</dbReference>
<dbReference type="InterPro" id="IPR003738">
    <property type="entry name" value="SRAP"/>
</dbReference>
<keyword evidence="5" id="KW-0190">Covalent protein-DNA linkage</keyword>
<evidence type="ECO:0000313" key="9">
    <source>
        <dbReference type="EMBL" id="MBX7482971.1"/>
    </source>
</evidence>
<evidence type="ECO:0000256" key="8">
    <source>
        <dbReference type="RuleBase" id="RU364100"/>
    </source>
</evidence>
<name>A0ABS7J9I7_9SPHN</name>
<comment type="caution">
    <text evidence="9">The sequence shown here is derived from an EMBL/GenBank/DDBJ whole genome shotgun (WGS) entry which is preliminary data.</text>
</comment>
<protein>
    <recommendedName>
        <fullName evidence="8">Abasic site processing protein</fullName>
        <ecNumber evidence="8">3.4.-.-</ecNumber>
    </recommendedName>
</protein>
<keyword evidence="2 8" id="KW-0645">Protease</keyword>
<evidence type="ECO:0000256" key="3">
    <source>
        <dbReference type="ARBA" id="ARBA00022763"/>
    </source>
</evidence>
<evidence type="ECO:0000256" key="2">
    <source>
        <dbReference type="ARBA" id="ARBA00022670"/>
    </source>
</evidence>
<keyword evidence="3" id="KW-0227">DNA damage</keyword>
<dbReference type="SUPFAM" id="SSF143081">
    <property type="entry name" value="BB1717-like"/>
    <property type="match status" value="1"/>
</dbReference>
<dbReference type="PANTHER" id="PTHR13604:SF0">
    <property type="entry name" value="ABASIC SITE PROCESSING PROTEIN HMCES"/>
    <property type="match status" value="1"/>
</dbReference>
<dbReference type="Proteomes" id="UP000755104">
    <property type="component" value="Unassembled WGS sequence"/>
</dbReference>
<dbReference type="PANTHER" id="PTHR13604">
    <property type="entry name" value="DC12-RELATED"/>
    <property type="match status" value="1"/>
</dbReference>